<dbReference type="Gene3D" id="3.90.1150.10">
    <property type="entry name" value="Aspartate Aminotransferase, domain 1"/>
    <property type="match status" value="1"/>
</dbReference>
<protein>
    <submittedName>
        <fullName evidence="8">HTH-type transcriptional regulator NorG</fullName>
    </submittedName>
</protein>
<evidence type="ECO:0000256" key="6">
    <source>
        <dbReference type="SAM" id="MobiDB-lite"/>
    </source>
</evidence>
<dbReference type="GO" id="GO:0003677">
    <property type="term" value="F:DNA binding"/>
    <property type="evidence" value="ECO:0007669"/>
    <property type="project" value="UniProtKB-KW"/>
</dbReference>
<dbReference type="InterPro" id="IPR004839">
    <property type="entry name" value="Aminotransferase_I/II_large"/>
</dbReference>
<dbReference type="Pfam" id="PF00392">
    <property type="entry name" value="GntR"/>
    <property type="match status" value="1"/>
</dbReference>
<dbReference type="InterPro" id="IPR036388">
    <property type="entry name" value="WH-like_DNA-bd_sf"/>
</dbReference>
<feature type="compositionally biased region" description="Polar residues" evidence="6">
    <location>
        <begin position="10"/>
        <end position="25"/>
    </location>
</feature>
<keyword evidence="5" id="KW-0804">Transcription</keyword>
<evidence type="ECO:0000259" key="7">
    <source>
        <dbReference type="PROSITE" id="PS50949"/>
    </source>
</evidence>
<dbReference type="PANTHER" id="PTHR46577:SF2">
    <property type="entry name" value="TRANSCRIPTIONAL REGULATORY PROTEIN"/>
    <property type="match status" value="1"/>
</dbReference>
<evidence type="ECO:0000313" key="8">
    <source>
        <dbReference type="EMBL" id="KAF1014138.1"/>
    </source>
</evidence>
<sequence length="499" mass="54717">MLGSWAPWVQTQLKPHTMDTDSTPAGTAPRYQRLSDELADAIHGGRLPVGSRLPSLRQMASQRGPSLNTVIAAYRQLEDAGLVIPRPKAGFEVAPRLSAPERSLRDVPSAPNAPGQQALMARVLDAQRQPGVVDLAFAGPRGRQFYPSAQLAKHTQLVLRHGARTLESYARPNGSQRLLAQIVRRGPRMGLHTHAERLLLTHGGMEALQLALRAVTEPDDAVGIEAPSYFNLYPLLSNPGLRPIELPTHPQTGLDVDALESLLDTTALAALVVMPTVHNPLGCTMPVAAKQRLAELVNARRLPLVEDAVYADLQFSEPPAPLLKAFDRDGWVMVIAGFSKTLAPDYRIGWLDGGRFAERIALLKFQSSGAEPQLLGDAVASYLESGTYEHHLRRLRRLYRDQVARLRQLVAEHFPPGTRATEPQGGFLLWLELPGVDTGDLFERALAEGIVFMPGQVYSRGARYRHCLRLSCCQTLDARFTGAVQRVGELACELSRASR</sequence>
<dbReference type="InterPro" id="IPR000524">
    <property type="entry name" value="Tscrpt_reg_HTH_GntR"/>
</dbReference>
<dbReference type="CDD" id="cd00609">
    <property type="entry name" value="AAT_like"/>
    <property type="match status" value="1"/>
</dbReference>
<evidence type="ECO:0000256" key="2">
    <source>
        <dbReference type="ARBA" id="ARBA00022898"/>
    </source>
</evidence>
<dbReference type="SMART" id="SM00345">
    <property type="entry name" value="HTH_GNTR"/>
    <property type="match status" value="1"/>
</dbReference>
<dbReference type="CDD" id="cd07377">
    <property type="entry name" value="WHTH_GntR"/>
    <property type="match status" value="1"/>
</dbReference>
<evidence type="ECO:0000256" key="1">
    <source>
        <dbReference type="ARBA" id="ARBA00005384"/>
    </source>
</evidence>
<dbReference type="InterPro" id="IPR015421">
    <property type="entry name" value="PyrdxlP-dep_Trfase_major"/>
</dbReference>
<dbReference type="Pfam" id="PF00155">
    <property type="entry name" value="Aminotran_1_2"/>
    <property type="match status" value="1"/>
</dbReference>
<feature type="domain" description="HTH gntR-type" evidence="7">
    <location>
        <begin position="28"/>
        <end position="96"/>
    </location>
</feature>
<dbReference type="InterPro" id="IPR015422">
    <property type="entry name" value="PyrdxlP-dep_Trfase_small"/>
</dbReference>
<keyword evidence="3" id="KW-0805">Transcription regulation</keyword>
<evidence type="ECO:0000313" key="9">
    <source>
        <dbReference type="Proteomes" id="UP000487117"/>
    </source>
</evidence>
<dbReference type="InterPro" id="IPR036390">
    <property type="entry name" value="WH_DNA-bd_sf"/>
</dbReference>
<evidence type="ECO:0000256" key="3">
    <source>
        <dbReference type="ARBA" id="ARBA00023015"/>
    </source>
</evidence>
<dbReference type="AlphaFoldDB" id="A0A7V8FF08"/>
<dbReference type="GO" id="GO:0030170">
    <property type="term" value="F:pyridoxal phosphate binding"/>
    <property type="evidence" value="ECO:0007669"/>
    <property type="project" value="InterPro"/>
</dbReference>
<keyword evidence="4" id="KW-0238">DNA-binding</keyword>
<dbReference type="SUPFAM" id="SSF53383">
    <property type="entry name" value="PLP-dependent transferases"/>
    <property type="match status" value="1"/>
</dbReference>
<keyword evidence="2" id="KW-0663">Pyridoxal phosphate</keyword>
<dbReference type="InterPro" id="IPR015424">
    <property type="entry name" value="PyrdxlP-dep_Trfase"/>
</dbReference>
<dbReference type="EMBL" id="WNDS01000004">
    <property type="protein sequence ID" value="KAF1014138.1"/>
    <property type="molecule type" value="Genomic_DNA"/>
</dbReference>
<name>A0A7V8FF08_STEMA</name>
<accession>A0A7V8FF08</accession>
<dbReference type="PANTHER" id="PTHR46577">
    <property type="entry name" value="HTH-TYPE TRANSCRIPTIONAL REGULATORY PROTEIN GABR"/>
    <property type="match status" value="1"/>
</dbReference>
<comment type="caution">
    <text evidence="8">The sequence shown here is derived from an EMBL/GenBank/DDBJ whole genome shotgun (WGS) entry which is preliminary data.</text>
</comment>
<comment type="similarity">
    <text evidence="1">In the C-terminal section; belongs to the class-I pyridoxal-phosphate-dependent aminotransferase family.</text>
</comment>
<dbReference type="Gene3D" id="1.10.10.10">
    <property type="entry name" value="Winged helix-like DNA-binding domain superfamily/Winged helix DNA-binding domain"/>
    <property type="match status" value="1"/>
</dbReference>
<dbReference type="Proteomes" id="UP000487117">
    <property type="component" value="Unassembled WGS sequence"/>
</dbReference>
<proteinExistence type="inferred from homology"/>
<dbReference type="SUPFAM" id="SSF46785">
    <property type="entry name" value="Winged helix' DNA-binding domain"/>
    <property type="match status" value="1"/>
</dbReference>
<evidence type="ECO:0000256" key="4">
    <source>
        <dbReference type="ARBA" id="ARBA00023125"/>
    </source>
</evidence>
<feature type="region of interest" description="Disordered" evidence="6">
    <location>
        <begin position="10"/>
        <end position="29"/>
    </location>
</feature>
<dbReference type="InterPro" id="IPR051446">
    <property type="entry name" value="HTH_trans_reg/aminotransferase"/>
</dbReference>
<dbReference type="PROSITE" id="PS50949">
    <property type="entry name" value="HTH_GNTR"/>
    <property type="match status" value="1"/>
</dbReference>
<dbReference type="Gene3D" id="3.40.640.10">
    <property type="entry name" value="Type I PLP-dependent aspartate aminotransferase-like (Major domain)"/>
    <property type="match status" value="1"/>
</dbReference>
<evidence type="ECO:0000256" key="5">
    <source>
        <dbReference type="ARBA" id="ARBA00023163"/>
    </source>
</evidence>
<organism evidence="8 9">
    <name type="scientific">Stenotrophomonas maltophilia</name>
    <name type="common">Pseudomonas maltophilia</name>
    <name type="synonym">Xanthomonas maltophilia</name>
    <dbReference type="NCBI Taxonomy" id="40324"/>
    <lineage>
        <taxon>Bacteria</taxon>
        <taxon>Pseudomonadati</taxon>
        <taxon>Pseudomonadota</taxon>
        <taxon>Gammaproteobacteria</taxon>
        <taxon>Lysobacterales</taxon>
        <taxon>Lysobacteraceae</taxon>
        <taxon>Stenotrophomonas</taxon>
        <taxon>Stenotrophomonas maltophilia group</taxon>
    </lineage>
</organism>
<gene>
    <name evidence="8" type="primary">norG</name>
    <name evidence="8" type="ORF">GAK31_03162</name>
</gene>
<reference evidence="9" key="1">
    <citation type="journal article" date="2020" name="MBio">
        <title>Horizontal gene transfer to a defensive symbiont with a reduced genome amongst a multipartite beetle microbiome.</title>
        <authorList>
            <person name="Waterworth S.C."/>
            <person name="Florez L.V."/>
            <person name="Rees E.R."/>
            <person name="Hertweck C."/>
            <person name="Kaltenpoth M."/>
            <person name="Kwan J.C."/>
        </authorList>
    </citation>
    <scope>NUCLEOTIDE SEQUENCE [LARGE SCALE GENOMIC DNA]</scope>
</reference>
<dbReference type="GO" id="GO:0003700">
    <property type="term" value="F:DNA-binding transcription factor activity"/>
    <property type="evidence" value="ECO:0007669"/>
    <property type="project" value="InterPro"/>
</dbReference>